<keyword evidence="3" id="KW-0378">Hydrolase</keyword>
<dbReference type="PANTHER" id="PTHR34218:SF3">
    <property type="entry name" value="ACYL-HOMOSERINE LACTONE ACYLASE PVDQ"/>
    <property type="match status" value="1"/>
</dbReference>
<organism evidence="5 6">
    <name type="scientific">Dactylosporangium matsuzakiense</name>
    <dbReference type="NCBI Taxonomy" id="53360"/>
    <lineage>
        <taxon>Bacteria</taxon>
        <taxon>Bacillati</taxon>
        <taxon>Actinomycetota</taxon>
        <taxon>Actinomycetes</taxon>
        <taxon>Micromonosporales</taxon>
        <taxon>Micromonosporaceae</taxon>
        <taxon>Dactylosporangium</taxon>
    </lineage>
</organism>
<dbReference type="InterPro" id="IPR002692">
    <property type="entry name" value="S45"/>
</dbReference>
<dbReference type="InterPro" id="IPR043146">
    <property type="entry name" value="Penicillin_amidase_N_B-knob"/>
</dbReference>
<name>A0A9W6KRY5_9ACTN</name>
<dbReference type="PANTHER" id="PTHR34218">
    <property type="entry name" value="PEPTIDASE S45 PENICILLIN AMIDASE"/>
    <property type="match status" value="1"/>
</dbReference>
<reference evidence="5" key="1">
    <citation type="journal article" date="2014" name="Int. J. Syst. Evol. Microbiol.">
        <title>Complete genome sequence of Corynebacterium casei LMG S-19264T (=DSM 44701T), isolated from a smear-ripened cheese.</title>
        <authorList>
            <consortium name="US DOE Joint Genome Institute (JGI-PGF)"/>
            <person name="Walter F."/>
            <person name="Albersmeier A."/>
            <person name="Kalinowski J."/>
            <person name="Ruckert C."/>
        </authorList>
    </citation>
    <scope>NUCLEOTIDE SEQUENCE</scope>
    <source>
        <strain evidence="5">VKM Ac-1321</strain>
    </source>
</reference>
<protein>
    <submittedName>
        <fullName evidence="5">Aculeacin A acylase</fullName>
    </submittedName>
</protein>
<keyword evidence="2" id="KW-0732">Signal</keyword>
<comment type="similarity">
    <text evidence="1">Belongs to the peptidase S45 family.</text>
</comment>
<evidence type="ECO:0000256" key="4">
    <source>
        <dbReference type="ARBA" id="ARBA00023145"/>
    </source>
</evidence>
<keyword evidence="6" id="KW-1185">Reference proteome</keyword>
<dbReference type="Proteomes" id="UP001143480">
    <property type="component" value="Unassembled WGS sequence"/>
</dbReference>
<dbReference type="Pfam" id="PF01804">
    <property type="entry name" value="Penicil_amidase"/>
    <property type="match status" value="1"/>
</dbReference>
<dbReference type="Gene3D" id="3.60.20.10">
    <property type="entry name" value="Glutamine Phosphoribosylpyrophosphate, subunit 1, domain 1"/>
    <property type="match status" value="1"/>
</dbReference>
<evidence type="ECO:0000256" key="3">
    <source>
        <dbReference type="ARBA" id="ARBA00022801"/>
    </source>
</evidence>
<comment type="caution">
    <text evidence="5">The sequence shown here is derived from an EMBL/GenBank/DDBJ whole genome shotgun (WGS) entry which is preliminary data.</text>
</comment>
<dbReference type="GO" id="GO:0016811">
    <property type="term" value="F:hydrolase activity, acting on carbon-nitrogen (but not peptide) bonds, in linear amides"/>
    <property type="evidence" value="ECO:0007669"/>
    <property type="project" value="InterPro"/>
</dbReference>
<gene>
    <name evidence="5" type="ORF">GCM10017581_071680</name>
</gene>
<dbReference type="AlphaFoldDB" id="A0A9W6KRY5"/>
<keyword evidence="4" id="KW-0865">Zymogen</keyword>
<proteinExistence type="inferred from homology"/>
<dbReference type="InterPro" id="IPR023343">
    <property type="entry name" value="Penicillin_amidase_dom1"/>
</dbReference>
<evidence type="ECO:0000313" key="5">
    <source>
        <dbReference type="EMBL" id="GLL05421.1"/>
    </source>
</evidence>
<dbReference type="GO" id="GO:0017000">
    <property type="term" value="P:antibiotic biosynthetic process"/>
    <property type="evidence" value="ECO:0007669"/>
    <property type="project" value="InterPro"/>
</dbReference>
<dbReference type="Gene3D" id="2.30.120.10">
    <property type="match status" value="1"/>
</dbReference>
<evidence type="ECO:0000256" key="1">
    <source>
        <dbReference type="ARBA" id="ARBA00006586"/>
    </source>
</evidence>
<dbReference type="Gene3D" id="1.10.439.10">
    <property type="entry name" value="Penicillin Amidohydrolase, domain 1"/>
    <property type="match status" value="1"/>
</dbReference>
<evidence type="ECO:0000313" key="6">
    <source>
        <dbReference type="Proteomes" id="UP001143480"/>
    </source>
</evidence>
<dbReference type="InterPro" id="IPR043147">
    <property type="entry name" value="Penicillin_amidase_A-knob"/>
</dbReference>
<dbReference type="SUPFAM" id="SSF56235">
    <property type="entry name" value="N-terminal nucleophile aminohydrolases (Ntn hydrolases)"/>
    <property type="match status" value="1"/>
</dbReference>
<reference evidence="5" key="2">
    <citation type="submission" date="2023-01" db="EMBL/GenBank/DDBJ databases">
        <authorList>
            <person name="Sun Q."/>
            <person name="Evtushenko L."/>
        </authorList>
    </citation>
    <scope>NUCLEOTIDE SEQUENCE</scope>
    <source>
        <strain evidence="5">VKM Ac-1321</strain>
    </source>
</reference>
<evidence type="ECO:0000256" key="2">
    <source>
        <dbReference type="ARBA" id="ARBA00022729"/>
    </source>
</evidence>
<sequence>MTLRTVGDALSSVSYELPRFADASPNGGIVSGTRRVVTALAAAALLSTAVVAVSANPALAAADQVAAGGYAAVIKRTSYGVPHITASTIGSVAFGQAWAYAEDRFCDLADQIVKVRSERSRYFGPGPGDANLATDFAYANLGLIERAQAQAATMTGDTRDMVNGFVRGYNAFLATKGAARVPGWCAGQAWVKPITAVDLLAYDRDIALLASGGALIFPIAAATPPSTAALAVSKQQVKADVDRLTEQSRAVSSNGWALGADKSQTGKGMLIGNPHFPWEGELRFWESQLTVGGSLNVYGASLGGLPGVQIGFTDKVAWTHTVAAGARYTFYSVNLVPGQPTKYTVDGVPEAMNGKTVTLKVKQPNGSLADVTRTMYSTRYGPVLDLSAIDPSLGWNEFSAITYRDANIDNDKLIPTWLAMARATDTNGLKNAIAANQGIPWVNTIATDSAGNAFYTDSSPTPNLSPASIAEWASNPLNLLDGSNSANAWVNEPGARSPGLVPFARQPQLTRRDYVFNSNDSHWVPNANQFLTGFTPLQGPEGTPLTVRTRQNAKLINGQAKFALADLGPTILSGDTYTASQLAAYTVSACQARGHTPVVVDGTAVDIAPGCAVLAAWDKQMELASRGAVLWRETIGAVVAANPDALNEAGPLFGVPFNPADPTRTPRGAPASPDGILAGLARGMQRMRAVGLPLNVQMSQVQYTIKNGVKIPVPGSTENLGIANMAQYQPAPGTSLEPFMDPGTFVPGSDLTDKGYVVNYGTSFLLTLAYTSSGPSAKCILTYSESGDRSSPNYSDQTQLYSQKRLRDCSYSTTAINADTKSVEVIAATA</sequence>
<dbReference type="InterPro" id="IPR029055">
    <property type="entry name" value="Ntn_hydrolases_N"/>
</dbReference>
<dbReference type="Gene3D" id="1.10.1400.10">
    <property type="match status" value="1"/>
</dbReference>
<dbReference type="EMBL" id="BSFP01000057">
    <property type="protein sequence ID" value="GLL05421.1"/>
    <property type="molecule type" value="Genomic_DNA"/>
</dbReference>
<accession>A0A9W6KRY5</accession>